<dbReference type="GO" id="GO:0007399">
    <property type="term" value="P:nervous system development"/>
    <property type="evidence" value="ECO:0007669"/>
    <property type="project" value="UniProtKB-ARBA"/>
</dbReference>
<feature type="domain" description="Ig-like" evidence="21">
    <location>
        <begin position="455"/>
        <end position="545"/>
    </location>
</feature>
<feature type="domain" description="Ig-like" evidence="21">
    <location>
        <begin position="2871"/>
        <end position="2955"/>
    </location>
</feature>
<feature type="domain" description="Ig-like" evidence="21">
    <location>
        <begin position="5017"/>
        <end position="5086"/>
    </location>
</feature>
<feature type="domain" description="Ig-like" evidence="21">
    <location>
        <begin position="1208"/>
        <end position="1292"/>
    </location>
</feature>
<dbReference type="InterPro" id="IPR003598">
    <property type="entry name" value="Ig_sub2"/>
</dbReference>
<name>A0AA88Q982_9TELE</name>
<feature type="compositionally biased region" description="Low complexity" evidence="19">
    <location>
        <begin position="2208"/>
        <end position="2229"/>
    </location>
</feature>
<feature type="compositionally biased region" description="Basic and acidic residues" evidence="19">
    <location>
        <begin position="2250"/>
        <end position="2262"/>
    </location>
</feature>
<dbReference type="InterPro" id="IPR040445">
    <property type="entry name" value="Kir_TM"/>
</dbReference>
<dbReference type="InterPro" id="IPR013518">
    <property type="entry name" value="K_chnl_inward-rec_Kir_cyto"/>
</dbReference>
<comment type="caution">
    <text evidence="22">The sequence shown here is derived from an EMBL/GenBank/DDBJ whole genome shotgun (WGS) entry which is preliminary data.</text>
</comment>
<gene>
    <name evidence="22" type="ORF">Q8A67_001145</name>
</gene>
<dbReference type="SMART" id="SM00409">
    <property type="entry name" value="IG"/>
    <property type="match status" value="68"/>
</dbReference>
<feature type="domain" description="Ig-like" evidence="21">
    <location>
        <begin position="6607"/>
        <end position="6660"/>
    </location>
</feature>
<evidence type="ECO:0000256" key="9">
    <source>
        <dbReference type="ARBA" id="ARBA00023065"/>
    </source>
</evidence>
<keyword evidence="8 20" id="KW-1133">Transmembrane helix</keyword>
<evidence type="ECO:0000256" key="1">
    <source>
        <dbReference type="ARBA" id="ARBA00004141"/>
    </source>
</evidence>
<feature type="compositionally biased region" description="Low complexity" evidence="19">
    <location>
        <begin position="7570"/>
        <end position="7583"/>
    </location>
</feature>
<feature type="domain" description="Ig-like" evidence="21">
    <location>
        <begin position="557"/>
        <end position="645"/>
    </location>
</feature>
<feature type="compositionally biased region" description="Polar residues" evidence="19">
    <location>
        <begin position="2230"/>
        <end position="2249"/>
    </location>
</feature>
<feature type="domain" description="Ig-like" evidence="21">
    <location>
        <begin position="2612"/>
        <end position="2698"/>
    </location>
</feature>
<dbReference type="CDD" id="cd00096">
    <property type="entry name" value="Ig"/>
    <property type="match status" value="2"/>
</dbReference>
<feature type="domain" description="Ig-like" evidence="21">
    <location>
        <begin position="4723"/>
        <end position="4787"/>
    </location>
</feature>
<feature type="domain" description="Ig-like" evidence="21">
    <location>
        <begin position="6041"/>
        <end position="6105"/>
    </location>
</feature>
<dbReference type="SUPFAM" id="SSF81324">
    <property type="entry name" value="Voltage-gated potassium channels"/>
    <property type="match status" value="1"/>
</dbReference>
<keyword evidence="10 20" id="KW-0472">Membrane</keyword>
<dbReference type="InterPro" id="IPR016449">
    <property type="entry name" value="K_chnl_inward-rec_Kir"/>
</dbReference>
<keyword evidence="9" id="KW-0406">Ion transport</keyword>
<feature type="domain" description="Ig-like" evidence="21">
    <location>
        <begin position="3062"/>
        <end position="3148"/>
    </location>
</feature>
<comment type="subcellular location">
    <subcellularLocation>
        <location evidence="1">Membrane</location>
        <topology evidence="1">Multi-pass membrane protein</topology>
    </subcellularLocation>
</comment>
<dbReference type="SMART" id="SM00408">
    <property type="entry name" value="IGc2"/>
    <property type="match status" value="59"/>
</dbReference>
<feature type="domain" description="Ig-like" evidence="21">
    <location>
        <begin position="4634"/>
        <end position="4714"/>
    </location>
</feature>
<comment type="catalytic activity">
    <reaction evidence="13">
        <text>K(+)(in) = K(+)(out)</text>
        <dbReference type="Rhea" id="RHEA:29463"/>
        <dbReference type="ChEBI" id="CHEBI:29103"/>
    </reaction>
</comment>
<keyword evidence="3" id="KW-0633">Potassium transport</keyword>
<accession>A0AA88Q982</accession>
<feature type="domain" description="Ig-like" evidence="21">
    <location>
        <begin position="5865"/>
        <end position="5952"/>
    </location>
</feature>
<comment type="function">
    <text evidence="14">Inward rectifier potassium channels are characterized by a greater tendency to allow potassium to flow into the cell rather than out of it. Their voltage dependence is regulated by the concentration of extracellular potassium; as external potassium is raised, the voltage range of the channel opening shifts to more positive voltages.</text>
</comment>
<feature type="domain" description="Ig-like" evidence="21">
    <location>
        <begin position="3416"/>
        <end position="3487"/>
    </location>
</feature>
<dbReference type="GO" id="GO:0009897">
    <property type="term" value="C:external side of plasma membrane"/>
    <property type="evidence" value="ECO:0007669"/>
    <property type="project" value="TreeGrafter"/>
</dbReference>
<feature type="domain" description="Ig-like" evidence="21">
    <location>
        <begin position="6131"/>
        <end position="6223"/>
    </location>
</feature>
<evidence type="ECO:0000256" key="12">
    <source>
        <dbReference type="ARBA" id="ARBA00023303"/>
    </source>
</evidence>
<dbReference type="InterPro" id="IPR013783">
    <property type="entry name" value="Ig-like_fold"/>
</dbReference>
<proteinExistence type="inferred from homology"/>
<dbReference type="Proteomes" id="UP001187343">
    <property type="component" value="Unassembled WGS sequence"/>
</dbReference>
<feature type="domain" description="Ig-like" evidence="21">
    <location>
        <begin position="6679"/>
        <end position="6765"/>
    </location>
</feature>
<evidence type="ECO:0000256" key="4">
    <source>
        <dbReference type="ARBA" id="ARBA00022692"/>
    </source>
</evidence>
<feature type="compositionally biased region" description="Low complexity" evidence="19">
    <location>
        <begin position="7084"/>
        <end position="7102"/>
    </location>
</feature>
<organism evidence="22 23">
    <name type="scientific">Cirrhinus molitorella</name>
    <name type="common">mud carp</name>
    <dbReference type="NCBI Taxonomy" id="172907"/>
    <lineage>
        <taxon>Eukaryota</taxon>
        <taxon>Metazoa</taxon>
        <taxon>Chordata</taxon>
        <taxon>Craniata</taxon>
        <taxon>Vertebrata</taxon>
        <taxon>Euteleostomi</taxon>
        <taxon>Actinopterygii</taxon>
        <taxon>Neopterygii</taxon>
        <taxon>Teleostei</taxon>
        <taxon>Ostariophysi</taxon>
        <taxon>Cypriniformes</taxon>
        <taxon>Cyprinidae</taxon>
        <taxon>Labeoninae</taxon>
        <taxon>Labeonini</taxon>
        <taxon>Cirrhinus</taxon>
    </lineage>
</organism>
<keyword evidence="5" id="KW-0732">Signal</keyword>
<dbReference type="FunFam" id="2.60.40.1400:FF:000001">
    <property type="entry name" value="G protein-activated inward rectifier potassium channel 2"/>
    <property type="match status" value="1"/>
</dbReference>
<feature type="domain" description="Ig-like" evidence="21">
    <location>
        <begin position="6870"/>
        <end position="6960"/>
    </location>
</feature>
<evidence type="ECO:0000256" key="19">
    <source>
        <dbReference type="SAM" id="MobiDB-lite"/>
    </source>
</evidence>
<feature type="region of interest" description="Disordered" evidence="19">
    <location>
        <begin position="7082"/>
        <end position="7108"/>
    </location>
</feature>
<feature type="domain" description="Ig-like" evidence="21">
    <location>
        <begin position="6972"/>
        <end position="7039"/>
    </location>
</feature>
<evidence type="ECO:0000256" key="11">
    <source>
        <dbReference type="ARBA" id="ARBA00023157"/>
    </source>
</evidence>
<dbReference type="Gene3D" id="1.10.287.70">
    <property type="match status" value="1"/>
</dbReference>
<feature type="compositionally biased region" description="Acidic residues" evidence="19">
    <location>
        <begin position="7529"/>
        <end position="7541"/>
    </location>
</feature>
<dbReference type="PRINTS" id="PR01320">
    <property type="entry name" value="KIRCHANNEL"/>
</dbReference>
<feature type="region of interest" description="Disordered" evidence="19">
    <location>
        <begin position="2204"/>
        <end position="2293"/>
    </location>
</feature>
<protein>
    <recommendedName>
        <fullName evidence="16">ATP-sensitive inward rectifier potassium channel 14</fullName>
    </recommendedName>
    <alternativeName>
        <fullName evidence="18">Inward rectifier K(+) channel Kir2.4</fullName>
    </alternativeName>
    <alternativeName>
        <fullName evidence="17">Potassium channel, inwardly rectifying subfamily J member 14</fullName>
    </alternativeName>
</protein>
<dbReference type="InterPro" id="IPR007110">
    <property type="entry name" value="Ig-like_dom"/>
</dbReference>
<dbReference type="InterPro" id="IPR013673">
    <property type="entry name" value="K_chnl_inward-rec_Kir_N"/>
</dbReference>
<feature type="domain" description="Ig-like" evidence="21">
    <location>
        <begin position="5315"/>
        <end position="5401"/>
    </location>
</feature>
<dbReference type="Pfam" id="PF13895">
    <property type="entry name" value="Ig_2"/>
    <property type="match status" value="26"/>
</dbReference>
<feature type="domain" description="Ig-like" evidence="21">
    <location>
        <begin position="3660"/>
        <end position="3750"/>
    </location>
</feature>
<dbReference type="InterPro" id="IPR041647">
    <property type="entry name" value="IRK_C"/>
</dbReference>
<dbReference type="FunFam" id="2.60.40.10:FF:001607">
    <property type="entry name" value="Leukocyte immune-type receptor TS32.15 L2.5a"/>
    <property type="match status" value="5"/>
</dbReference>
<feature type="compositionally biased region" description="Basic and acidic residues" evidence="19">
    <location>
        <begin position="2281"/>
        <end position="2293"/>
    </location>
</feature>
<evidence type="ECO:0000256" key="10">
    <source>
        <dbReference type="ARBA" id="ARBA00023136"/>
    </source>
</evidence>
<feature type="domain" description="Ig-like" evidence="21">
    <location>
        <begin position="365"/>
        <end position="431"/>
    </location>
</feature>
<keyword evidence="6" id="KW-0851">Voltage-gated channel</keyword>
<feature type="compositionally biased region" description="Polar residues" evidence="19">
    <location>
        <begin position="3855"/>
        <end position="3866"/>
    </location>
</feature>
<feature type="domain" description="Ig-like" evidence="21">
    <location>
        <begin position="1558"/>
        <end position="1663"/>
    </location>
</feature>
<dbReference type="GO" id="GO:0007166">
    <property type="term" value="P:cell surface receptor signaling pathway"/>
    <property type="evidence" value="ECO:0007669"/>
    <property type="project" value="TreeGrafter"/>
</dbReference>
<feature type="domain" description="Ig-like" evidence="21">
    <location>
        <begin position="4203"/>
        <end position="4254"/>
    </location>
</feature>
<feature type="domain" description="Ig-like" evidence="21">
    <location>
        <begin position="3230"/>
        <end position="3321"/>
    </location>
</feature>
<feature type="domain" description="Ig-like" evidence="21">
    <location>
        <begin position="1298"/>
        <end position="1390"/>
    </location>
</feature>
<feature type="transmembrane region" description="Helical" evidence="20">
    <location>
        <begin position="7052"/>
        <end position="7076"/>
    </location>
</feature>
<feature type="domain" description="Ig-like" evidence="21">
    <location>
        <begin position="4514"/>
        <end position="4583"/>
    </location>
</feature>
<feature type="transmembrane region" description="Helical" evidence="20">
    <location>
        <begin position="7228"/>
        <end position="7252"/>
    </location>
</feature>
<feature type="domain" description="Ig-like" evidence="21">
    <location>
        <begin position="4412"/>
        <end position="4500"/>
    </location>
</feature>
<feature type="domain" description="Ig-like" evidence="21">
    <location>
        <begin position="2774"/>
        <end position="2864"/>
    </location>
</feature>
<evidence type="ECO:0000256" key="8">
    <source>
        <dbReference type="ARBA" id="ARBA00022989"/>
    </source>
</evidence>
<feature type="domain" description="Ig-like" evidence="21">
    <location>
        <begin position="5781"/>
        <end position="5860"/>
    </location>
</feature>
<feature type="domain" description="Ig-like" evidence="21">
    <location>
        <begin position="3162"/>
        <end position="3226"/>
    </location>
</feature>
<feature type="domain" description="Ig-like" evidence="21">
    <location>
        <begin position="4813"/>
        <end position="4892"/>
    </location>
</feature>
<evidence type="ECO:0000256" key="16">
    <source>
        <dbReference type="ARBA" id="ARBA00067113"/>
    </source>
</evidence>
<dbReference type="PANTHER" id="PTHR11481">
    <property type="entry name" value="IMMUNOGLOBULIN FC RECEPTOR"/>
    <property type="match status" value="1"/>
</dbReference>
<feature type="compositionally biased region" description="Low complexity" evidence="19">
    <location>
        <begin position="3833"/>
        <end position="3854"/>
    </location>
</feature>
<dbReference type="InterPro" id="IPR036179">
    <property type="entry name" value="Ig-like_dom_sf"/>
</dbReference>
<feature type="domain" description="Ig-like" evidence="21">
    <location>
        <begin position="4915"/>
        <end position="5003"/>
    </location>
</feature>
<feature type="domain" description="Ig-like" evidence="21">
    <location>
        <begin position="2959"/>
        <end position="3050"/>
    </location>
</feature>
<evidence type="ECO:0000256" key="14">
    <source>
        <dbReference type="ARBA" id="ARBA00054205"/>
    </source>
</evidence>
<keyword evidence="7" id="KW-0630">Potassium</keyword>
<dbReference type="GO" id="GO:0005242">
    <property type="term" value="F:inward rectifier potassium channel activity"/>
    <property type="evidence" value="ECO:0007669"/>
    <property type="project" value="InterPro"/>
</dbReference>
<feature type="domain" description="Ig-like" evidence="21">
    <location>
        <begin position="3907"/>
        <end position="3992"/>
    </location>
</feature>
<keyword evidence="4 20" id="KW-0812">Transmembrane</keyword>
<feature type="domain" description="Ig-like" evidence="21">
    <location>
        <begin position="4101"/>
        <end position="4189"/>
    </location>
</feature>
<feature type="domain" description="Ig-like" evidence="21">
    <location>
        <begin position="1777"/>
        <end position="1830"/>
    </location>
</feature>
<dbReference type="InterPro" id="IPR003599">
    <property type="entry name" value="Ig_sub"/>
</dbReference>
<feature type="domain" description="Ig-like" evidence="21">
    <location>
        <begin position="1123"/>
        <end position="1203"/>
    </location>
</feature>
<dbReference type="Pfam" id="PF17655">
    <property type="entry name" value="IRK_C"/>
    <property type="match status" value="1"/>
</dbReference>
<feature type="domain" description="Ig-like" evidence="21">
    <location>
        <begin position="5090"/>
        <end position="5170"/>
    </location>
</feature>
<feature type="domain" description="Ig-like" evidence="21">
    <location>
        <begin position="1675"/>
        <end position="1765"/>
    </location>
</feature>
<comment type="similarity">
    <text evidence="15">Belongs to the inward rectifier-type potassium channel (TC 1.A.2.1) family. KCNJ14 subfamily.</text>
</comment>
<feature type="domain" description="Ig-like" evidence="21">
    <location>
        <begin position="2701"/>
        <end position="2765"/>
    </location>
</feature>
<keyword evidence="12" id="KW-0407">Ion channel</keyword>
<evidence type="ECO:0000256" key="5">
    <source>
        <dbReference type="ARBA" id="ARBA00022729"/>
    </source>
</evidence>
<feature type="region of interest" description="Disordered" evidence="19">
    <location>
        <begin position="3822"/>
        <end position="3866"/>
    </location>
</feature>
<feature type="domain" description="Ig-like" evidence="21">
    <location>
        <begin position="951"/>
        <end position="1037"/>
    </location>
</feature>
<dbReference type="SUPFAM" id="SSF81296">
    <property type="entry name" value="E set domains"/>
    <property type="match status" value="1"/>
</dbReference>
<feature type="domain" description="Ig-like" evidence="21">
    <location>
        <begin position="1484"/>
        <end position="1555"/>
    </location>
</feature>
<keyword evidence="2" id="KW-0813">Transport</keyword>
<evidence type="ECO:0000256" key="13">
    <source>
        <dbReference type="ARBA" id="ARBA00034430"/>
    </source>
</evidence>
<feature type="domain" description="Ig-like" evidence="21">
    <location>
        <begin position="6317"/>
        <end position="6386"/>
    </location>
</feature>
<feature type="domain" description="Ig-like" evidence="21">
    <location>
        <begin position="5508"/>
        <end position="5594"/>
    </location>
</feature>
<dbReference type="EMBL" id="JAUYZG010000001">
    <property type="protein sequence ID" value="KAK2916771.1"/>
    <property type="molecule type" value="Genomic_DNA"/>
</dbReference>
<reference evidence="22" key="1">
    <citation type="submission" date="2023-08" db="EMBL/GenBank/DDBJ databases">
        <title>Chromosome-level Genome Assembly of mud carp (Cirrhinus molitorella).</title>
        <authorList>
            <person name="Liu H."/>
        </authorList>
    </citation>
    <scope>NUCLEOTIDE SEQUENCE</scope>
    <source>
        <strain evidence="22">Prfri</strain>
        <tissue evidence="22">Muscle</tissue>
    </source>
</reference>
<feature type="domain" description="Ig-like" evidence="21">
    <location>
        <begin position="3508"/>
        <end position="3619"/>
    </location>
</feature>
<evidence type="ECO:0000259" key="21">
    <source>
        <dbReference type="PROSITE" id="PS50835"/>
    </source>
</evidence>
<feature type="domain" description="Ig-like" evidence="21">
    <location>
        <begin position="838"/>
        <end position="939"/>
    </location>
</feature>
<feature type="domain" description="Ig-like" evidence="21">
    <location>
        <begin position="5405"/>
        <end position="5495"/>
    </location>
</feature>
<dbReference type="Gene3D" id="2.60.40.10">
    <property type="entry name" value="Immunoglobulins"/>
    <property type="match status" value="72"/>
</dbReference>
<dbReference type="SUPFAM" id="SSF48726">
    <property type="entry name" value="Immunoglobulin"/>
    <property type="match status" value="65"/>
</dbReference>
<evidence type="ECO:0000313" key="22">
    <source>
        <dbReference type="EMBL" id="KAK2916771.1"/>
    </source>
</evidence>
<dbReference type="GO" id="GO:0004888">
    <property type="term" value="F:transmembrane signaling receptor activity"/>
    <property type="evidence" value="ECO:0007669"/>
    <property type="project" value="TreeGrafter"/>
</dbReference>
<evidence type="ECO:0000256" key="15">
    <source>
        <dbReference type="ARBA" id="ARBA00061031"/>
    </source>
</evidence>
<evidence type="ECO:0000256" key="20">
    <source>
        <dbReference type="SAM" id="Phobius"/>
    </source>
</evidence>
<feature type="domain" description="Ig-like" evidence="21">
    <location>
        <begin position="6505"/>
        <end position="6593"/>
    </location>
</feature>
<feature type="domain" description="Ig-like" evidence="21">
    <location>
        <begin position="1849"/>
        <end position="1933"/>
    </location>
</feature>
<sequence length="7583" mass="841492">MSLPRTPAPESAHFPFLSQEPAVVLEFNPILEFGHKSAPATEFNNIYHIQLLSDSSRGAGGNYTVSSAALNHTGVYVCRAERGKPAYETWYSNTQLIWVTGVSPPVSLIISPNRAQHFTSVSLSLSCEDQRKSDRWTVRRYTDSWRLLEGCSSSVWGSPTGSTCTINSTIASGTGVYWCQSESGENSHPVNITVHFGVILESPVHPVTEGDTLTLHCLYQNTSSVLKADFYKDGSLIQNQTTEMIISNVSKSHEGFYYCKHPERGESPKSWISVRDFPKPTLIVEPQSSLFTGDSFTLRCEVDQSWDGWEFIWSKSSNTESTEAATKTINSVKVSDGGEYRCRARRGEHYTHYSEPVRVTIYGKPKAKVNIKPDHYAFKGETVTLRCDIDTEGVTRWQYSWYKDSSANAFSELQENTFSPVTESDAGKYSCYGVERGGSRRSYISDGVTLRVSDPRAVLKVSPQKWLTEGDPVTLICEVYGSSTDWTFSWYTETVSSGYNHYKLLSDSSRGAGGNYTVSSAALKHTGVYVCRAERGKLAYYTTISNKQQLWVTGVSPPVSLIISPSRTQHFTSVSVSLSCEDQSNSDRWTVKRYTDSEWLRDCSSSVWGSQTGSKCTISSTSTSDTGVYWCQSESGENSHPVNITVHSGVILESPVHPVTEEDTLTLHCLDKYSTPPNLRADFYKDGSLIQSQTTEMIISTVSKSHEGFYYCKHPERGESPKSWISVRVDLSVSPQTWLTEGDPVTLICEVNGSTTGWTFSWYVFSDGVILESPVHPVTEGDTLTLRCLYQQSPNLRADFYKDGSLIQSQTTEMIISTVSKSHEGFYYCKHPERGESPKSWISVRDKVQTVLSVSPQKWLTEGDPVTLICEVNGSSTDWTFSWYSVTVSSDTGSRYQLLSDTSRGAGGNYTVSSAALKHTRVYMCRPKRGIPDYNATISNKQPLWVTGVSPPVSLIISPSRSQHFTSVSLSLSCKDQSISDGWRMIRYTDNEQLKDCTDWGSQTGSTCTISSTRTSDTGVYWCQSESGEKSNPVNITVHSGVILESPVHPVTEGDTLTLHCLDKYSPNLRADFYKDGSLIQNQTAEMIISTVSKSHEGFYYCKHQERGESPKSWISVRDITTPTLTVWPQSSLFTGDSVTLRCEMNQSLDGLTFLWSKDSNRESIEAANKTINSLKVSDGGEYRCRAQRRDNYTPYSEPVVMTIYERPKAKVSIKPYQRVFRGETVTLRCDIDGEGVTSWQYSWYKDGSASVFSELQEHTFSPVSDADKFSCYGVERGGSRTSNISDAVTLTISDRAQAVLSVSPQKWLTEGDPVTLICEVNGSSTEWSFSWYTLTVSSDSSNHYQLLSDSIRGASGNYTFTSAALNLSEVYVCRAERRKTAYKSTYSNTQPLWVTGVFSPVSLIISPSRTQHFTSVSLSLSCEDQSNSDRWTVRRYTDSGRLEDCSSSDWRSQTGSTCTINSTSTSDTGVYWCQSESGENYHPVNITVHSGVILESPVRPVTEGDALTLRCLNQNSTPPNIRVDFYKDGSRIQDQTTEMVIPTVSKSHEGFYYCKHPAIGESPKSWVSVRAQAVLSVSPQKWLTEGDPVTLICEVKGSSTGWTFSWFTLTASSDSSNNYQLLSDNNRGAGGNYNFSSAALNHSGVYVCRAERRKTAYKTTYSNKQPLWVTGVSPPVSLIISPSRTQHFSSISLSLSCEDQSNSDRWTVRRYTDMWELEDCSSSVWGSQRGSTCTIKSSSTSDTGVYWCQSESGENYHPVNITVHSGVILESPVHPVTEGDTLTLRCLNQHSTPPNLRADFYKDGSLIQSQTTEMIISTVSKSHEGFYYCKHPERGESPKSWISVRDRPKAKVTIKPDQHVFRGETVTLRCDVYGERVTSWQYSWYKGGSTSAFSELQEYTFRSVTESDAGTYFCYGEERGGSRRSQHSDTVTLTVSDPIGVLSVSPQQWLTEGDPVTLICEVYGSFTDWTFSWYTLSSDINNRYQLLSDSSRGAGGNYTVSSAALNHTGVYVCRAKRGKPAYETWYSNKQPLWVTGVSPPVSLIISPSRTQHFTSVSLTMSCKDQSNSDRWRMRRYTDIWGLEDCSSSDWGSQTGSTCTINSTSTWDTGVYWCQYETGEISNLVNITVHIGVILESPVHPVTEGDTLTLHCLDEYSTPPNLTADFYKDGSLIQSQTTEMIISTVSKSQEGFYYCKHPDGESPKSWISVRGGRSQSPSSVSQQQNTSQTLEHNQSEAGNNTLLSGNNTESCDKVYPKQKLETDQGSGALPGLDVGTTLTEGFDKEGGEGEDQHTNKLSFRTPQFQYQNLLTLSQGAVGGAPLRDLTVHNFFPCGGFVASFRTWSDLISSTGSTVILSYVAPCGSNLLVVAGSGLGSAQRGDGGLGSGSGCALNRGECFPDTGQKWLTEGDPVTLICEVYGSSTGWTFSWYTTSGVILESPVHPVSEGDTLTLHCLYQHSNPPNLRADFYKDGSLIQSQTTEMIISTVSKSHEGFYYCKHPERGESPKSWISVRVSDSESQISVLHTLSSVLAVCPYLLVTVVLIVKYCRIRGYSYHHKLLSDSSRGAGGNYIVSSSALKHTGVYVCRAERGNPAYISTYSNKQPLWVTGVSPPVSLIISPNRTQHFSRASLSLSCEDQSNSDRWTVRRYTDWLQDCSSSYWGSQTGSTCTISSTITSDTGVYWCQSESGDNSHPVNITVHSGVILESPVQPVTEGDTVTLRCLNQYSTPPNLRADFYKDGSPIQSQTTEMVISTVSKSHEGFYYCKHPERGESPKSWISVRVLKRLTVLLKSSLFTGDSVTLRCKVDQSWDQLEFLWSKDSIPESTEAATKTINLLKISDGGEYRCRAQRGGHYTHYSEPVTVTIYERPKPKGTIIPDQHVFGGETVTLRCDIDGEGVTNWQYSWYKEGSASVFSELKEHTFSPVTESDAGKYSCYGVEREGSRSSHLSDAVTLTVSVPTAVLSVSPQKWLTEGDPVTLICEVKGSSTGWTFSWYTITVSSGNSDHYKLLSDSSRGAGENYTVSSTALKHTGVYVCRAERGKPAYNSTYSNKQPLWVTGVSPPVSLIISPSRTQHFTSASLSLSCESQSNSDRWTVRRYTDWLQDCSSSLWGSQTGSTCTISYTSRSDTGVYWCQSESGENSHPVNITVHSGVILESPVHPVTEGDTLTLHCLYQHSPNLRADFYKDGSLLQKQTTEMIISNVSKSHEGFYYCKQPNGESPKSWISVRVPRAVLSVSPQMWLTEGDSVTLICEVYGSSTGWTFSWFTLTASSDYSNHYEFLSDSSRGAGGNYTVSSAALKHTGVYVCRGEREKPAYNTTFSNKQPLWVTGVSPPVSLIISPNRAQHFSCASLSLSCEDQSNSDRWRMRSYTDHWGMEDCSSRWASQTGSTCIISSIATSITGVYWCQSESGKNYDPVNITVHFGVILESPVHPVTEGDTLTLRCLYEFATPPNLRADFYKDGSLIQSQTTKMIISTVSKSHEGFYYCKHPERGESPKSWISVRGLPIPTLTIEPQKSLFTGDSVTLRCEVNQSWDGSVFIWTKDLNIESAEAATKTIDSVKVSDGGEYRADFYKDGSLIQNQTTEMIISNVSKSHEGFYYCKHPERGESPKSWISVTVSDSESQISVLHTLSSVLAVCPYLLVTVVLIVKCCRMRGVSSPVSLIISPSRTQHFTSASLSLSCEDQRNSDRWTVRRYTDRWRRLEGCASSVWGSQTGSTCTISSTITSDTGVYWCQSESGENSHPVNITVRSGVILESPVHPVTEGDTLTLRCLYQHSPNLRADFYKDVALIQNEATEMIISTVSKSHEGFYYCKHPKRGESPKGWISVRGGRSQSPSSVSQQQNSIQTSQQNQSEAGNNTLLSDSVSGPAEVTYAEIELKSTEEQKKMNENTVLISNIHSGYTEKNPKAKVTVKPDQHVFRGETVTLRCDIDGEGVTSWRYSWYKDSSAYAFSELQEHTFRSVTKSDAGKYSCYGVERGGSRRSHISEVTLSVSDIFQKVFLSVSPQKLLTEGHPVTLICEVNGSSTGWTFSWYTLTVSSVYINDYKLLSDSSRGAGGNYTVSSAALKHTGVYVCRAERGNPVYYTTHSNKQLIWVTGVSPSVSLIISPSRNQHFTSDSLSLSCEDQSNSDRWTVRRYTDSEHLEDCSSSVWGSQTGSTCTISSTSTSDTGVYWCQSESGEISHPVNITVHSGVILESPVHPVTKGDTLTLRCLYKHSPNLRADFYKDGSLIQSQTTEMIISTVSKSHEGFYYCKHPKRGESPKSWIRVSDSESQISVLHTLSSVLAVFPYLLATVVLIVKYCRMRDKAQSVLSVSPQKWLTEGDPVTLICEVNGSSTGWTFSWYSETVSSVYSNGYKLLSDSSRGAGGNYTVSSAALKHTGVYVCRAERGKPTYETWYSNKQPLWVTGVSPPVSLIIRPNRTQHFTLVSLSLSCEDKSNSDRWTVRRYTDNEQLEDCLSSHWGSQTGSTCTINSTSTWDTGVYWCQSESAENSHAVNITVYIGVILESPVHPVTEGDTLTLRCLYKHSPNLRADFYKDGSLIQSQTTEMIISNVSKSHEGFYYCKHPERGESPKSWISVTVSDSESQISVLHTLSSVLAVCPYLLVTVVLIVKCCRMRVLISNIHSGHTKEFPRPTLTVWPRNPVFTGDSVTLRCKVDQSWDRWEFLWSKDSNTESTEASTKTIDLVKVSDGGEYKCRAQGGGHYTHDSEPVTVTIYERPKPKVTIKPDQHVFRGETVTLRCDIDAEGVTSWQYSWYKDASVSVFSELQEHTFRSVTESDTGKYSCYGVESGGLRSSQHHDGVRLTVSGEAQTILSVSPQKWLTEGDPVTLICEVSNSSTGWTFKWYTLTGSSDYSNRYQLLSDSSRGAGGNYSVSSAALNLTGVYVCRAERGKPAHQIWYSNTQPLWVTGVSPPVSLIISPSRTQHFTSVSLSLSCEDQSNSDRWTVRRYTDNERLEDCSSSHWGSQTGSTCTISSTSTSETGVYWCQSESGENSHAVNITVYTGVILESPVHPVTEGDTLTLHCLDKYSTSPNLRADFYKDGSLIQSQTTEMIISNVSKSHEGFYYCKHPERGESPKSWISVTGVSPPVSLIISPSRTQHFTFVSLSLSCEDQSNSDRWTVRRYRDVWGRLEDCSSSVWRSQTGSTCTINSTSTSDTGVYWCQSESGKNYHPVNITVHFDVILESPVHPVTEGDNLSLRCLYKHSTPSNLRADFYKDGSLIQNQTTEMIISTVSKSHEGFYYCKHTKRGDSPKSWISVRVSHSESQISVLHTLSSVLAVCPYLLATVVLIFKCCRMRVLISNIHSGHTEERPKSKVTIKPAQHVFRGETVSLRCDIDGEGVTSWQYSWYKDGSLSVFSELQEHTFSPVTEFDAGKYSCYGRETGGSRTTNICDAATLTVSVPIAVLSVSPQKWLTEGDPVTLICEVDGSSTGWTFSWFTQTVSSDSSNHYQLLSDSSRGAGGHYTVSSAALKHTGVYVCRAERGKPAYKTTHSNKQPLWVTGVSPPVSLIISPSRTQHFTLVSLSLSCEDQSNSDRWTVRRYTDWLQNCSSSYLGSQTGSTCTISSTTTSDTGVYWCQSESGENSHPVNITVHFGVILESPVHPVTEEDTLTLRCLYQHSPNLRADFYKDGSLIQSQTTEMIISTVSKSHEGFYYCKHPERGESPKSWISVTVRAQAVLSVSPQKWLTEGDPVTLICEVNGSSTGWTFSWYTVTASSDYSNRYKLLSDSSRGAGGNYAVSSAALNHTGVYLCTAERGKPDYKTWYSNKQLIWVTDVSPPVSLIISPSRTQHFTSVSVSLSCEDQSNSDRWTVRRYTDNEQLEDCSSSVWGSQTGSTCTISSTITSDTGVYWCQSESGENSHPVNITVHYGVILESPVHPVTEGDTLILHCLYKHSTPPNLRADFYKDGSLIQNQTTEMIISNVSKSHEGFYYCKHPKRGDSPKSWISVTDIPTPTLTVVPRSSLFTRDSVTLRCEVDQSWDRWEFIRTNDSNIKSVEAAVNSVKVSDGGEYRCRAQRGGQYTHYSEPVTVTIYEKPNPKVTITPDQHVFRGETVTLRCDIDREGVSSWWYVWHKEGSAVAFSKLQAHTFMSVTKSDAGKYSCYGAERRGSRRSYLSDAVILSVSDGAQAVLSVSPQQWLTEGDPVTLICEVNGSSTDWTFSWYTETVSSGNKVHHQLLSDSSRGAGGSYTVSSVALNHTGVYVCRAKRGKPAYYTTYSNTQLIWVTGVSPPGSLIISPSRTQHFTSVSLSLSCEDQSNSDRWRMRRYTDSRGLEDCSSSVWGSQTESTCTISSTSTSDTGVYWCQSESGENSHPVNITVHSGVILESPIHPVTEGDTLTLHCLYKHSPNLRADFYKDGSLIQSQTTEMIISNVSKSHEGFYYCKHPKRGESPKSWISVTAQAVLSVSPQKWLTEGDPVTLICEVNGSSTGWTFSWYTLNISSDINDYKLLSDSSRGDGGNYTVSSAALKHTGVYVCRAERGKLAYYTTYSNKQPLWVTGVSPPVSLIISPNRTQHFTSVSLSLSCEDQSNSDRWTVRRYKVSWELDDCSSSVWGSQTGSTCTINSTITSDTGVYWCQSESGENSHPVNITVHSGVILESPVHPVTEGDTLTLHCLYKNSTPPNLRADFYKDGSLIQNQTTEMIISTVSKSHEGFYYCKHPERGESPKSWISVRERPKAKVTIKPDQHVFSGETVTLRCDIDTEGVTSWQYSWYKDSSGSVFSELQEHTFRSVIESHAGKYSCYGVEIGGSRSSHISDAVTLTVSVPTAVLSISPQKWLTEGDPVTLICEVNGSSTGWTFSWYTVSSDYNNHYKLLSDSSRGAGGHYTVSSVALKHTGVYVCRAERGKPAYKTKYSNKQLLWVTGVSPPVSLIISPNRTQHFKFVSLSLSCEDKSNSDRWTVRRYRENEKLEDCSSSVWGSQTGSTCTISSTITSDTGVYWCQSESGENSHAVNITVHSGVLLESPVHPVTEGDTLTLRCFYKHSPNLRADFYKDGSLIQSQTTEMIISTVSKSHEGFYYCKHPERGESPKSWISVTASLVSGSDGLNPVIVGVTAGMTVTFLIIVFLVLLWCYRINKGGRSQSPSSVSQQQNSNQTSEHNQSEAGNNTLLSGAVHIYESVDATVNNNIITDESQPPPTAAMGSVRTHRYSIVSSEEGGMKLSPIAMQNGYSNGNVGGKVHTQQQAQTRFVNKDGHCNVQFINMSEKGQRYLADIFTTCVDIRWRWMMVLFCLSFLLSWLLFGLIFWLVALSSGDSENQEQVCISNVDSFTAAFLFSVETQTTIGYGYRYVTEDCPFAVFMVVFQSILGCIIDAFIIGAVMAKMAKPKKRNETLVFSHYATIAMRDGKLCLMWRVGNLRKSHLVEAHVRAQLLKSRTTAEGEFIPLDQIDIDVGFDTGIDRIFLVSPITIVHEIDEDSAFYDMSKQELESSELEIVVILEGMVEATAMTTQCRSSYVTSEILWGHRFEPVLFEEKNHYKVDYSRFENTYEVPSTPQCSARDLAEKKYTRSSSNSFCYENEVAFMDKEETEDDDDDDEEDQKNTRRDSVALDGSNIDDVKSTASSQDTLPLQLKPLRQQPEI</sequence>
<keyword evidence="23" id="KW-1185">Reference proteome</keyword>
<feature type="domain" description="Ig-like" evidence="21">
    <location>
        <begin position="6769"/>
        <end position="6858"/>
    </location>
</feature>
<feature type="domain" description="Ig-like" evidence="21">
    <location>
        <begin position="3998"/>
        <end position="4081"/>
    </location>
</feature>
<feature type="domain" description="Ig-like" evidence="21">
    <location>
        <begin position="2399"/>
        <end position="2497"/>
    </location>
</feature>
<dbReference type="Pfam" id="PF08466">
    <property type="entry name" value="IRK_N"/>
    <property type="match status" value="1"/>
</dbReference>
<feature type="domain" description="Ig-like" evidence="21">
    <location>
        <begin position="189"/>
        <end position="259"/>
    </location>
</feature>
<feature type="domain" description="Ig-like" evidence="21">
    <location>
        <begin position="2040"/>
        <end position="2128"/>
    </location>
</feature>
<dbReference type="PROSITE" id="PS50835">
    <property type="entry name" value="IG_LIKE"/>
    <property type="match status" value="62"/>
</dbReference>
<feature type="domain" description="Ig-like" evidence="21">
    <location>
        <begin position="5957"/>
        <end position="6034"/>
    </location>
</feature>
<evidence type="ECO:0000256" key="6">
    <source>
        <dbReference type="ARBA" id="ARBA00022882"/>
    </source>
</evidence>
<dbReference type="GO" id="GO:0034702">
    <property type="term" value="C:monoatomic ion channel complex"/>
    <property type="evidence" value="ECO:0007669"/>
    <property type="project" value="UniProtKB-KW"/>
</dbReference>
<feature type="domain" description="Ig-like" evidence="21">
    <location>
        <begin position="5668"/>
        <end position="5758"/>
    </location>
</feature>
<feature type="domain" description="Ig-like" evidence="21">
    <location>
        <begin position="1939"/>
        <end position="2016"/>
    </location>
</feature>
<evidence type="ECO:0000256" key="17">
    <source>
        <dbReference type="ARBA" id="ARBA00080036"/>
    </source>
</evidence>
<evidence type="ECO:0000313" key="23">
    <source>
        <dbReference type="Proteomes" id="UP001187343"/>
    </source>
</evidence>
<dbReference type="InterPro" id="IPR050488">
    <property type="entry name" value="Ig_Fc_receptor"/>
</dbReference>
<dbReference type="PROSITE" id="PS50231">
    <property type="entry name" value="RICIN_B_LECTIN"/>
    <property type="match status" value="1"/>
</dbReference>
<dbReference type="Pfam" id="PF13927">
    <property type="entry name" value="Ig_3"/>
    <property type="match status" value="12"/>
</dbReference>
<feature type="domain" description="Ig-like" evidence="21">
    <location>
        <begin position="5175"/>
        <end position="5264"/>
    </location>
</feature>
<evidence type="ECO:0000256" key="18">
    <source>
        <dbReference type="ARBA" id="ARBA00081412"/>
    </source>
</evidence>
<dbReference type="PANTHER" id="PTHR11481:SF64">
    <property type="entry name" value="FC RECEPTOR-LIKE PROTEIN 4"/>
    <property type="match status" value="1"/>
</dbReference>
<feature type="domain" description="Ig-like" evidence="21">
    <location>
        <begin position="2142"/>
        <end position="2195"/>
    </location>
</feature>
<evidence type="ECO:0000256" key="2">
    <source>
        <dbReference type="ARBA" id="ARBA00022448"/>
    </source>
</evidence>
<feature type="domain" description="Ig-like" evidence="21">
    <location>
        <begin position="721"/>
        <end position="829"/>
    </location>
</feature>
<evidence type="ECO:0000256" key="7">
    <source>
        <dbReference type="ARBA" id="ARBA00022958"/>
    </source>
</evidence>
<feature type="transmembrane region" description="Helical" evidence="20">
    <location>
        <begin position="7299"/>
        <end position="7324"/>
    </location>
</feature>
<feature type="region of interest" description="Disordered" evidence="19">
    <location>
        <begin position="7525"/>
        <end position="7583"/>
    </location>
</feature>
<dbReference type="GO" id="GO:0006955">
    <property type="term" value="P:immune response"/>
    <property type="evidence" value="ECO:0007669"/>
    <property type="project" value="TreeGrafter"/>
</dbReference>
<feature type="domain" description="Ig-like" evidence="21">
    <location>
        <begin position="4290"/>
        <end position="4389"/>
    </location>
</feature>
<feature type="domain" description="Ig-like" evidence="21">
    <location>
        <begin position="278"/>
        <end position="360"/>
    </location>
</feature>
<dbReference type="Pfam" id="PF01007">
    <property type="entry name" value="IRK"/>
    <property type="match status" value="1"/>
</dbReference>
<feature type="transmembrane region" description="Helical" evidence="20">
    <location>
        <begin position="4278"/>
        <end position="4300"/>
    </location>
</feature>
<dbReference type="InterPro" id="IPR014756">
    <property type="entry name" value="Ig_E-set"/>
</dbReference>
<dbReference type="Gene3D" id="2.60.40.1400">
    <property type="entry name" value="G protein-activated inward rectifier potassium channel 1"/>
    <property type="match status" value="1"/>
</dbReference>
<dbReference type="FunFam" id="1.10.287.70:FF:000063">
    <property type="entry name" value="ATP-sensitive inward rectifier potassium channel 14"/>
    <property type="match status" value="1"/>
</dbReference>
<feature type="domain" description="Ig-like" evidence="21">
    <location>
        <begin position="6395"/>
        <end position="6493"/>
    </location>
</feature>
<evidence type="ECO:0000256" key="3">
    <source>
        <dbReference type="ARBA" id="ARBA00022538"/>
    </source>
</evidence>
<keyword evidence="11" id="KW-1015">Disulfide bond</keyword>